<evidence type="ECO:0000313" key="4">
    <source>
        <dbReference type="EMBL" id="NKY58426.1"/>
    </source>
</evidence>
<dbReference type="InterPro" id="IPR009078">
    <property type="entry name" value="Ferritin-like_SF"/>
</dbReference>
<dbReference type="InterPro" id="IPR002177">
    <property type="entry name" value="DPS_DNA-bd"/>
</dbReference>
<dbReference type="PANTHER" id="PTHR42932:SF2">
    <property type="entry name" value="DNA PROTECTION DURING STARVATION PROTEIN 1"/>
    <property type="match status" value="1"/>
</dbReference>
<dbReference type="PANTHER" id="PTHR42932">
    <property type="entry name" value="GENERAL STRESS PROTEIN 20U"/>
    <property type="match status" value="1"/>
</dbReference>
<dbReference type="InterPro" id="IPR023188">
    <property type="entry name" value="DPS_DNA-bd_CS"/>
</dbReference>
<dbReference type="InterPro" id="IPR012347">
    <property type="entry name" value="Ferritin-like"/>
</dbReference>
<dbReference type="AlphaFoldDB" id="A0A846YFN5"/>
<name>A0A846YFN5_9NOCA</name>
<comment type="similarity">
    <text evidence="1 2">Belongs to the Dps family.</text>
</comment>
<dbReference type="PRINTS" id="PR01346">
    <property type="entry name" value="HELNAPAPROT"/>
</dbReference>
<dbReference type="Proteomes" id="UP000570678">
    <property type="component" value="Unassembled WGS sequence"/>
</dbReference>
<dbReference type="Gene3D" id="1.20.1260.10">
    <property type="match status" value="1"/>
</dbReference>
<proteinExistence type="inferred from homology"/>
<dbReference type="CDD" id="cd01043">
    <property type="entry name" value="DPS"/>
    <property type="match status" value="1"/>
</dbReference>
<evidence type="ECO:0000256" key="1">
    <source>
        <dbReference type="ARBA" id="ARBA00009497"/>
    </source>
</evidence>
<sequence>MNVPIKSTLDPEQQRITGDALRASVVDLIDLSLIAKQAHWNVLGTHFRSVHLALDELVSAAREFTDSAAERATAIGVSPDGRAATVAKEAAGLEFPDGWQQDTEVINAIVDNLTTVIRRFRERIAATEKADPVTQDLFIEIAARLEQLHWMWQAQLSTA</sequence>
<evidence type="ECO:0000256" key="2">
    <source>
        <dbReference type="RuleBase" id="RU003875"/>
    </source>
</evidence>
<organism evidence="4 5">
    <name type="scientific">Nocardia flavorosea</name>
    <dbReference type="NCBI Taxonomy" id="53429"/>
    <lineage>
        <taxon>Bacteria</taxon>
        <taxon>Bacillati</taxon>
        <taxon>Actinomycetota</taxon>
        <taxon>Actinomycetes</taxon>
        <taxon>Mycobacteriales</taxon>
        <taxon>Nocardiaceae</taxon>
        <taxon>Nocardia</taxon>
    </lineage>
</organism>
<dbReference type="Pfam" id="PF00210">
    <property type="entry name" value="Ferritin"/>
    <property type="match status" value="1"/>
</dbReference>
<gene>
    <name evidence="4" type="ORF">HGA15_20225</name>
</gene>
<dbReference type="SUPFAM" id="SSF47240">
    <property type="entry name" value="Ferritin-like"/>
    <property type="match status" value="1"/>
</dbReference>
<keyword evidence="5" id="KW-1185">Reference proteome</keyword>
<dbReference type="InterPro" id="IPR008331">
    <property type="entry name" value="Ferritin_DPS_dom"/>
</dbReference>
<comment type="caution">
    <text evidence="4">The sequence shown here is derived from an EMBL/GenBank/DDBJ whole genome shotgun (WGS) entry which is preliminary data.</text>
</comment>
<dbReference type="GO" id="GO:0016722">
    <property type="term" value="F:oxidoreductase activity, acting on metal ions"/>
    <property type="evidence" value="ECO:0007669"/>
    <property type="project" value="InterPro"/>
</dbReference>
<protein>
    <submittedName>
        <fullName evidence="4">DNA starvation/stationary phase protection protein</fullName>
    </submittedName>
</protein>
<dbReference type="RefSeq" id="WP_062979458.1">
    <property type="nucleotide sequence ID" value="NZ_JAAXOT010000010.1"/>
</dbReference>
<accession>A0A846YFN5</accession>
<reference evidence="4 5" key="1">
    <citation type="submission" date="2020-04" db="EMBL/GenBank/DDBJ databases">
        <title>MicrobeNet Type strains.</title>
        <authorList>
            <person name="Nicholson A.C."/>
        </authorList>
    </citation>
    <scope>NUCLEOTIDE SEQUENCE [LARGE SCALE GENOMIC DNA]</scope>
    <source>
        <strain evidence="4 5">JCM 3332</strain>
    </source>
</reference>
<dbReference type="PROSITE" id="PS00818">
    <property type="entry name" value="DPS_1"/>
    <property type="match status" value="1"/>
</dbReference>
<evidence type="ECO:0000259" key="3">
    <source>
        <dbReference type="Pfam" id="PF00210"/>
    </source>
</evidence>
<dbReference type="GO" id="GO:0008199">
    <property type="term" value="F:ferric iron binding"/>
    <property type="evidence" value="ECO:0007669"/>
    <property type="project" value="InterPro"/>
</dbReference>
<dbReference type="EMBL" id="JAAXOT010000010">
    <property type="protein sequence ID" value="NKY58426.1"/>
    <property type="molecule type" value="Genomic_DNA"/>
</dbReference>
<feature type="domain" description="Ferritin/DPS" evidence="3">
    <location>
        <begin position="19"/>
        <end position="157"/>
    </location>
</feature>
<dbReference type="PIRSF" id="PIRSF005900">
    <property type="entry name" value="Dps"/>
    <property type="match status" value="1"/>
</dbReference>
<evidence type="ECO:0000313" key="5">
    <source>
        <dbReference type="Proteomes" id="UP000570678"/>
    </source>
</evidence>